<dbReference type="InterPro" id="IPR009091">
    <property type="entry name" value="RCC1/BLIP-II"/>
</dbReference>
<feature type="transmembrane region" description="Helical" evidence="1">
    <location>
        <begin position="330"/>
        <end position="353"/>
    </location>
</feature>
<reference evidence="2" key="1">
    <citation type="submission" date="2015-07" db="EMBL/GenBank/DDBJ databases">
        <title>Adaptation to a free-living lifestyle via gene acquisitions in the diplomonad Trepomonas sp. PC1.</title>
        <authorList>
            <person name="Xu F."/>
            <person name="Jerlstrom-Hultqvist J."/>
            <person name="Kolisko M."/>
            <person name="Simpson A.G.B."/>
            <person name="Roger A.J."/>
            <person name="Svard S.G."/>
            <person name="Andersson J.O."/>
        </authorList>
    </citation>
    <scope>NUCLEOTIDE SEQUENCE</scope>
    <source>
        <strain evidence="2">PC1</strain>
    </source>
</reference>
<feature type="non-terminal residue" evidence="2">
    <location>
        <position position="1"/>
    </location>
</feature>
<dbReference type="AlphaFoldDB" id="A0A146K0Q1"/>
<keyword evidence="1" id="KW-1133">Transmembrane helix</keyword>
<accession>A0A146K0Q1</accession>
<keyword evidence="1" id="KW-0472">Membrane</keyword>
<sequence length="376" mass="43178">KIIAFDYLAMGYNYNQKMGPIIDNVCAAPYLKMGSNHKIDNLAYQLNSETNLFNLTFLSNNSIYWWNSTYVPALFSQFEPLKNYKVIDIADNVFLTTDNEIYAVFGSGDQKTIQKVNKSITQPIRHIASSGRTYFAATKDKLYFFGKCSYLCDKTEEYTTLQSIDLPKNIFQIRSLKATTENLVVEDHQMYFWGIGNSDCIQNSKQFKQLIEERTVKVSMPFLLLQNRTLLKCEANNWTQVNIQGEITDFEANKYNLSYISDKKIYLNGFSLTLDESKQCFEANETNTVVEADIDVNSIYFDRIGSFSLIAYQKDKRSLYYEAPGLKDPIALGIVIAGSLLAILIVSYIVYIIMQDRNGKYYNVDQELQEQELVPT</sequence>
<name>A0A146K0Q1_9EUKA</name>
<protein>
    <submittedName>
        <fullName evidence="2">Uncharacterized protein</fullName>
    </submittedName>
</protein>
<evidence type="ECO:0000256" key="1">
    <source>
        <dbReference type="SAM" id="Phobius"/>
    </source>
</evidence>
<evidence type="ECO:0000313" key="2">
    <source>
        <dbReference type="EMBL" id="JAP89169.1"/>
    </source>
</evidence>
<gene>
    <name evidence="2" type="ORF">TPC1_31336</name>
</gene>
<dbReference type="EMBL" id="GDID01007437">
    <property type="protein sequence ID" value="JAP89169.1"/>
    <property type="molecule type" value="Transcribed_RNA"/>
</dbReference>
<dbReference type="Gene3D" id="2.130.10.30">
    <property type="entry name" value="Regulator of chromosome condensation 1/beta-lactamase-inhibitor protein II"/>
    <property type="match status" value="1"/>
</dbReference>
<organism evidence="2">
    <name type="scientific">Trepomonas sp. PC1</name>
    <dbReference type="NCBI Taxonomy" id="1076344"/>
    <lineage>
        <taxon>Eukaryota</taxon>
        <taxon>Metamonada</taxon>
        <taxon>Diplomonadida</taxon>
        <taxon>Hexamitidae</taxon>
        <taxon>Hexamitinae</taxon>
        <taxon>Trepomonas</taxon>
    </lineage>
</organism>
<dbReference type="SUPFAM" id="SSF50985">
    <property type="entry name" value="RCC1/BLIP-II"/>
    <property type="match status" value="1"/>
</dbReference>
<feature type="non-terminal residue" evidence="2">
    <location>
        <position position="376"/>
    </location>
</feature>
<proteinExistence type="predicted"/>
<keyword evidence="1" id="KW-0812">Transmembrane</keyword>